<sequence length="72" mass="7982">MGDDSIFTRLIFVTGFTIDGIHTVPWPLVSVVATVTVDHRCPCFPVVPIMIGRLNIQTEIMGVSTLLVKHFE</sequence>
<proteinExistence type="predicted"/>
<organism evidence="1 2">
    <name type="scientific">Acorus gramineus</name>
    <name type="common">Dwarf sweet flag</name>
    <dbReference type="NCBI Taxonomy" id="55184"/>
    <lineage>
        <taxon>Eukaryota</taxon>
        <taxon>Viridiplantae</taxon>
        <taxon>Streptophyta</taxon>
        <taxon>Embryophyta</taxon>
        <taxon>Tracheophyta</taxon>
        <taxon>Spermatophyta</taxon>
        <taxon>Magnoliopsida</taxon>
        <taxon>Liliopsida</taxon>
        <taxon>Acoraceae</taxon>
        <taxon>Acorus</taxon>
    </lineage>
</organism>
<gene>
    <name evidence="1" type="ORF">QJS04_geneDACA024077</name>
</gene>
<reference evidence="1" key="1">
    <citation type="journal article" date="2023" name="Nat. Commun.">
        <title>Diploid and tetraploid genomes of Acorus and the evolution of monocots.</title>
        <authorList>
            <person name="Ma L."/>
            <person name="Liu K.W."/>
            <person name="Li Z."/>
            <person name="Hsiao Y.Y."/>
            <person name="Qi Y."/>
            <person name="Fu T."/>
            <person name="Tang G.D."/>
            <person name="Zhang D."/>
            <person name="Sun W.H."/>
            <person name="Liu D.K."/>
            <person name="Li Y."/>
            <person name="Chen G.Z."/>
            <person name="Liu X.D."/>
            <person name="Liao X.Y."/>
            <person name="Jiang Y.T."/>
            <person name="Yu X."/>
            <person name="Hao Y."/>
            <person name="Huang J."/>
            <person name="Zhao X.W."/>
            <person name="Ke S."/>
            <person name="Chen Y.Y."/>
            <person name="Wu W.L."/>
            <person name="Hsu J.L."/>
            <person name="Lin Y.F."/>
            <person name="Huang M.D."/>
            <person name="Li C.Y."/>
            <person name="Huang L."/>
            <person name="Wang Z.W."/>
            <person name="Zhao X."/>
            <person name="Zhong W.Y."/>
            <person name="Peng D.H."/>
            <person name="Ahmad S."/>
            <person name="Lan S."/>
            <person name="Zhang J.S."/>
            <person name="Tsai W.C."/>
            <person name="Van de Peer Y."/>
            <person name="Liu Z.J."/>
        </authorList>
    </citation>
    <scope>NUCLEOTIDE SEQUENCE</scope>
    <source>
        <strain evidence="1">SCP</strain>
    </source>
</reference>
<comment type="caution">
    <text evidence="1">The sequence shown here is derived from an EMBL/GenBank/DDBJ whole genome shotgun (WGS) entry which is preliminary data.</text>
</comment>
<accession>A0AAV9AUU9</accession>
<name>A0AAV9AUU9_ACOGR</name>
<evidence type="ECO:0000313" key="2">
    <source>
        <dbReference type="Proteomes" id="UP001179952"/>
    </source>
</evidence>
<dbReference type="AlphaFoldDB" id="A0AAV9AUU9"/>
<dbReference type="Proteomes" id="UP001179952">
    <property type="component" value="Unassembled WGS sequence"/>
</dbReference>
<protein>
    <submittedName>
        <fullName evidence="1">Uncharacterized protein</fullName>
    </submittedName>
</protein>
<reference evidence="1" key="2">
    <citation type="submission" date="2023-06" db="EMBL/GenBank/DDBJ databases">
        <authorList>
            <person name="Ma L."/>
            <person name="Liu K.-W."/>
            <person name="Li Z."/>
            <person name="Hsiao Y.-Y."/>
            <person name="Qi Y."/>
            <person name="Fu T."/>
            <person name="Tang G."/>
            <person name="Zhang D."/>
            <person name="Sun W.-H."/>
            <person name="Liu D.-K."/>
            <person name="Li Y."/>
            <person name="Chen G.-Z."/>
            <person name="Liu X.-D."/>
            <person name="Liao X.-Y."/>
            <person name="Jiang Y.-T."/>
            <person name="Yu X."/>
            <person name="Hao Y."/>
            <person name="Huang J."/>
            <person name="Zhao X.-W."/>
            <person name="Ke S."/>
            <person name="Chen Y.-Y."/>
            <person name="Wu W.-L."/>
            <person name="Hsu J.-L."/>
            <person name="Lin Y.-F."/>
            <person name="Huang M.-D."/>
            <person name="Li C.-Y."/>
            <person name="Huang L."/>
            <person name="Wang Z.-W."/>
            <person name="Zhao X."/>
            <person name="Zhong W.-Y."/>
            <person name="Peng D.-H."/>
            <person name="Ahmad S."/>
            <person name="Lan S."/>
            <person name="Zhang J.-S."/>
            <person name="Tsai W.-C."/>
            <person name="Van De Peer Y."/>
            <person name="Liu Z.-J."/>
        </authorList>
    </citation>
    <scope>NUCLEOTIDE SEQUENCE</scope>
    <source>
        <strain evidence="1">SCP</strain>
        <tissue evidence="1">Leaves</tissue>
    </source>
</reference>
<keyword evidence="2" id="KW-1185">Reference proteome</keyword>
<evidence type="ECO:0000313" key="1">
    <source>
        <dbReference type="EMBL" id="KAK1268051.1"/>
    </source>
</evidence>
<dbReference type="EMBL" id="JAUJYN010000006">
    <property type="protein sequence ID" value="KAK1268051.1"/>
    <property type="molecule type" value="Genomic_DNA"/>
</dbReference>